<evidence type="ECO:0000313" key="1">
    <source>
        <dbReference type="EMBL" id="EEG24450.1"/>
    </source>
</evidence>
<evidence type="ECO:0000313" key="2">
    <source>
        <dbReference type="Proteomes" id="UP000005837"/>
    </source>
</evidence>
<organism evidence="1 2">
    <name type="scientific">Eikenella corrodens ATCC 23834</name>
    <dbReference type="NCBI Taxonomy" id="546274"/>
    <lineage>
        <taxon>Bacteria</taxon>
        <taxon>Pseudomonadati</taxon>
        <taxon>Pseudomonadota</taxon>
        <taxon>Betaproteobacteria</taxon>
        <taxon>Neisseriales</taxon>
        <taxon>Neisseriaceae</taxon>
        <taxon>Eikenella</taxon>
    </lineage>
</organism>
<name>C0DUQ1_EIKCO</name>
<dbReference type="Proteomes" id="UP000005837">
    <property type="component" value="Unassembled WGS sequence"/>
</dbReference>
<protein>
    <submittedName>
        <fullName evidence="1">Uncharacterized protein</fullName>
    </submittedName>
</protein>
<comment type="caution">
    <text evidence="1">The sequence shown here is derived from an EMBL/GenBank/DDBJ whole genome shotgun (WGS) entry which is preliminary data.</text>
</comment>
<sequence>MGGCNRAGCGDYTAAGRRKGLPEMICRHVGQAESCAVCFQVAFICHHESKL</sequence>
<accession>C0DUQ1</accession>
<dbReference type="HOGENOM" id="CLU_3098346_0_0_4"/>
<dbReference type="EMBL" id="ACEA01000017">
    <property type="protein sequence ID" value="EEG24450.1"/>
    <property type="molecule type" value="Genomic_DNA"/>
</dbReference>
<reference evidence="1 2" key="1">
    <citation type="submission" date="2009-01" db="EMBL/GenBank/DDBJ databases">
        <authorList>
            <person name="Fulton L."/>
            <person name="Clifton S."/>
            <person name="Chinwalla A.T."/>
            <person name="Mitreva M."/>
            <person name="Sodergren E."/>
            <person name="Weinstock G."/>
            <person name="Clifton S."/>
            <person name="Dooling D.J."/>
            <person name="Fulton B."/>
            <person name="Minx P."/>
            <person name="Pepin K.H."/>
            <person name="Johnson M."/>
            <person name="Bhonagiri V."/>
            <person name="Nash W.E."/>
            <person name="Mardis E.R."/>
            <person name="Wilson R.K."/>
        </authorList>
    </citation>
    <scope>NUCLEOTIDE SEQUENCE [LARGE SCALE GENOMIC DNA]</scope>
    <source>
        <strain evidence="1 2">ATCC 23834</strain>
    </source>
</reference>
<dbReference type="AlphaFoldDB" id="C0DUQ1"/>
<gene>
    <name evidence="1" type="ORF">EIKCOROL_01088</name>
</gene>
<proteinExistence type="predicted"/>